<dbReference type="RefSeq" id="WP_079513853.1">
    <property type="nucleotide sequence ID" value="NZ_FUYL01000011.1"/>
</dbReference>
<dbReference type="STRING" id="561365.SAMN05660866_03306"/>
<gene>
    <name evidence="1" type="ORF">SAMN05660866_03306</name>
</gene>
<proteinExistence type="predicted"/>
<evidence type="ECO:0000313" key="2">
    <source>
        <dbReference type="Proteomes" id="UP000190339"/>
    </source>
</evidence>
<keyword evidence="2" id="KW-1185">Reference proteome</keyword>
<organism evidence="1 2">
    <name type="scientific">Maribacter arcticus</name>
    <dbReference type="NCBI Taxonomy" id="561365"/>
    <lineage>
        <taxon>Bacteria</taxon>
        <taxon>Pseudomonadati</taxon>
        <taxon>Bacteroidota</taxon>
        <taxon>Flavobacteriia</taxon>
        <taxon>Flavobacteriales</taxon>
        <taxon>Flavobacteriaceae</taxon>
        <taxon>Maribacter</taxon>
    </lineage>
</organism>
<evidence type="ECO:0000313" key="1">
    <source>
        <dbReference type="EMBL" id="SKB79000.1"/>
    </source>
</evidence>
<dbReference type="OrthoDB" id="979487at2"/>
<reference evidence="2" key="1">
    <citation type="submission" date="2017-02" db="EMBL/GenBank/DDBJ databases">
        <authorList>
            <person name="Varghese N."/>
            <person name="Submissions S."/>
        </authorList>
    </citation>
    <scope>NUCLEOTIDE SEQUENCE [LARGE SCALE GENOMIC DNA]</scope>
    <source>
        <strain evidence="2">DSM 23546</strain>
    </source>
</reference>
<dbReference type="EMBL" id="FUYL01000011">
    <property type="protein sequence ID" value="SKB79000.1"/>
    <property type="molecule type" value="Genomic_DNA"/>
</dbReference>
<dbReference type="Proteomes" id="UP000190339">
    <property type="component" value="Unassembled WGS sequence"/>
</dbReference>
<name>A0A1T5E583_9FLAO</name>
<sequence length="188" mass="21195">MTNEELCQALNYVNATRENRSKMANKIEENLPLIPVLIAISKDNIDPISCKASWVLESLVKKKLEFIFPHIDAFTFALSNLTLESSIRPASKICSLLVENHYSNKTSLSKKVLTKEHLNIIAEAAFDWLIGNHKVAPKAYSMTTLLLLGKNITWIHPELQVILKQNYENGSAAYKARARMTLKALKKS</sequence>
<accession>A0A1T5E583</accession>
<evidence type="ECO:0008006" key="3">
    <source>
        <dbReference type="Google" id="ProtNLM"/>
    </source>
</evidence>
<dbReference type="AlphaFoldDB" id="A0A1T5E583"/>
<protein>
    <recommendedName>
        <fullName evidence="3">Adenylosuccinate lyase</fullName>
    </recommendedName>
</protein>